<reference evidence="1 2" key="1">
    <citation type="submission" date="2019-11" db="EMBL/GenBank/DDBJ databases">
        <title>Whole-genome sequence of a Rhodoblastus acidophilus DSM 142.</title>
        <authorList>
            <person name="Kyndt J.A."/>
            <person name="Meyer T.E."/>
        </authorList>
    </citation>
    <scope>NUCLEOTIDE SEQUENCE [LARGE SCALE GENOMIC DNA]</scope>
    <source>
        <strain evidence="1 2">DSM 142</strain>
    </source>
</reference>
<evidence type="ECO:0000313" key="2">
    <source>
        <dbReference type="Proteomes" id="UP000439113"/>
    </source>
</evidence>
<accession>A0A6N8DT60</accession>
<evidence type="ECO:0000313" key="1">
    <source>
        <dbReference type="EMBL" id="MTV33006.1"/>
    </source>
</evidence>
<dbReference type="Proteomes" id="UP000439113">
    <property type="component" value="Unassembled WGS sequence"/>
</dbReference>
<sequence>MSHRMTQIPRDILNQIFARNLEATTAVCAIYGRIQDNPEIARVAAEDLTQAAEGLQALAQSLAAYLAPENSKLN</sequence>
<dbReference type="EMBL" id="WNKS01000025">
    <property type="protein sequence ID" value="MTV33006.1"/>
    <property type="molecule type" value="Genomic_DNA"/>
</dbReference>
<organism evidence="1 2">
    <name type="scientific">Rhodoblastus acidophilus</name>
    <name type="common">Rhodopseudomonas acidophila</name>
    <dbReference type="NCBI Taxonomy" id="1074"/>
    <lineage>
        <taxon>Bacteria</taxon>
        <taxon>Pseudomonadati</taxon>
        <taxon>Pseudomonadota</taxon>
        <taxon>Alphaproteobacteria</taxon>
        <taxon>Hyphomicrobiales</taxon>
        <taxon>Rhodoblastaceae</taxon>
        <taxon>Rhodoblastus</taxon>
    </lineage>
</organism>
<name>A0A6N8DT60_RHOAC</name>
<gene>
    <name evidence="1" type="ORF">GJ654_18665</name>
</gene>
<proteinExistence type="predicted"/>
<dbReference type="AlphaFoldDB" id="A0A6N8DT60"/>
<dbReference type="RefSeq" id="WP_155447687.1">
    <property type="nucleotide sequence ID" value="NZ_JAOQNR010000024.1"/>
</dbReference>
<comment type="caution">
    <text evidence="1">The sequence shown here is derived from an EMBL/GenBank/DDBJ whole genome shotgun (WGS) entry which is preliminary data.</text>
</comment>
<protein>
    <submittedName>
        <fullName evidence="1">Uncharacterized protein</fullName>
    </submittedName>
</protein>
<dbReference type="OrthoDB" id="8473998at2"/>